<dbReference type="Proteomes" id="UP001206572">
    <property type="component" value="Unassembled WGS sequence"/>
</dbReference>
<proteinExistence type="predicted"/>
<keyword evidence="3" id="KW-1185">Reference proteome</keyword>
<organism evidence="2 3">
    <name type="scientific">Massilia agri</name>
    <dbReference type="NCBI Taxonomy" id="1886785"/>
    <lineage>
        <taxon>Bacteria</taxon>
        <taxon>Pseudomonadati</taxon>
        <taxon>Pseudomonadota</taxon>
        <taxon>Betaproteobacteria</taxon>
        <taxon>Burkholderiales</taxon>
        <taxon>Oxalobacteraceae</taxon>
        <taxon>Telluria group</taxon>
        <taxon>Massilia</taxon>
    </lineage>
</organism>
<protein>
    <recommendedName>
        <fullName evidence="4">Energy transducer TonB</fullName>
    </recommendedName>
</protein>
<reference evidence="2 3" key="1">
    <citation type="submission" date="2022-08" db="EMBL/GenBank/DDBJ databases">
        <title>Reclassification of Massilia species as members of the genera Telluria, Duganella, Pseudoduganella, Mokoshia gen. nov. and Zemynaea gen. nov. using orthogonal and non-orthogonal genome-based approaches.</title>
        <authorList>
            <person name="Bowman J.P."/>
        </authorList>
    </citation>
    <scope>NUCLEOTIDE SEQUENCE [LARGE SCALE GENOMIC DNA]</scope>
    <source>
        <strain evidence="2 3">JCM 31661</strain>
    </source>
</reference>
<gene>
    <name evidence="2" type="ORF">NX780_03425</name>
</gene>
<dbReference type="RefSeq" id="WP_258826459.1">
    <property type="nucleotide sequence ID" value="NZ_JANUHA010000002.1"/>
</dbReference>
<feature type="region of interest" description="Disordered" evidence="1">
    <location>
        <begin position="94"/>
        <end position="117"/>
    </location>
</feature>
<feature type="compositionally biased region" description="Low complexity" evidence="1">
    <location>
        <begin position="94"/>
        <end position="107"/>
    </location>
</feature>
<evidence type="ECO:0008006" key="4">
    <source>
        <dbReference type="Google" id="ProtNLM"/>
    </source>
</evidence>
<evidence type="ECO:0000256" key="1">
    <source>
        <dbReference type="SAM" id="MobiDB-lite"/>
    </source>
</evidence>
<sequence length="197" mass="21000">MPQFHTTQRLATGLFIGLLHLVLVAALLHHANSSRPEDSGPVEYMSVILVPKTATAPVQAPAAPPRPVRRSRPSADIAETRPILKAIPAPEAAEAQAVAPEAQAPAPLASPSPSPKLDMAALRADAGRLSKDYVAEPFEQVRAAESRLEAEKNNLGRAIEKAKRPPCTKKYSGGTSMNLILLIPLAIDTITDKGCKW</sequence>
<evidence type="ECO:0000313" key="2">
    <source>
        <dbReference type="EMBL" id="MCS0595391.1"/>
    </source>
</evidence>
<name>A0ABT2AGN5_9BURK</name>
<comment type="caution">
    <text evidence="2">The sequence shown here is derived from an EMBL/GenBank/DDBJ whole genome shotgun (WGS) entry which is preliminary data.</text>
</comment>
<evidence type="ECO:0000313" key="3">
    <source>
        <dbReference type="Proteomes" id="UP001206572"/>
    </source>
</evidence>
<feature type="region of interest" description="Disordered" evidence="1">
    <location>
        <begin position="56"/>
        <end position="80"/>
    </location>
</feature>
<accession>A0ABT2AGN5</accession>
<dbReference type="EMBL" id="JANUHA010000002">
    <property type="protein sequence ID" value="MCS0595391.1"/>
    <property type="molecule type" value="Genomic_DNA"/>
</dbReference>